<keyword evidence="4" id="KW-0493">Microtubule</keyword>
<evidence type="ECO:0000256" key="5">
    <source>
        <dbReference type="ARBA" id="ARBA00023054"/>
    </source>
</evidence>
<feature type="compositionally biased region" description="Low complexity" evidence="8">
    <location>
        <begin position="382"/>
        <end position="395"/>
    </location>
</feature>
<dbReference type="InterPro" id="IPR009768">
    <property type="entry name" value="MAP70"/>
</dbReference>
<evidence type="ECO:0000256" key="4">
    <source>
        <dbReference type="ARBA" id="ARBA00022701"/>
    </source>
</evidence>
<protein>
    <recommendedName>
        <fullName evidence="11">Microtubule-associated protein 70-2</fullName>
    </recommendedName>
</protein>
<keyword evidence="6" id="KW-0206">Cytoskeleton</keyword>
<evidence type="ECO:0000256" key="8">
    <source>
        <dbReference type="SAM" id="MobiDB-lite"/>
    </source>
</evidence>
<keyword evidence="10" id="KW-1185">Reference proteome</keyword>
<feature type="region of interest" description="Disordered" evidence="8">
    <location>
        <begin position="578"/>
        <end position="614"/>
    </location>
</feature>
<feature type="compositionally biased region" description="Polar residues" evidence="8">
    <location>
        <begin position="591"/>
        <end position="600"/>
    </location>
</feature>
<name>A0AAV5J9C8_9ROSI</name>
<reference evidence="9 10" key="1">
    <citation type="journal article" date="2021" name="Commun. Biol.">
        <title>The genome of Shorea leprosula (Dipterocarpaceae) highlights the ecological relevance of drought in aseasonal tropical rainforests.</title>
        <authorList>
            <person name="Ng K.K.S."/>
            <person name="Kobayashi M.J."/>
            <person name="Fawcett J.A."/>
            <person name="Hatakeyama M."/>
            <person name="Paape T."/>
            <person name="Ng C.H."/>
            <person name="Ang C.C."/>
            <person name="Tnah L.H."/>
            <person name="Lee C.T."/>
            <person name="Nishiyama T."/>
            <person name="Sese J."/>
            <person name="O'Brien M.J."/>
            <person name="Copetti D."/>
            <person name="Mohd Noor M.I."/>
            <person name="Ong R.C."/>
            <person name="Putra M."/>
            <person name="Sireger I.Z."/>
            <person name="Indrioko S."/>
            <person name="Kosugi Y."/>
            <person name="Izuno A."/>
            <person name="Isagi Y."/>
            <person name="Lee S.L."/>
            <person name="Shimizu K.K."/>
        </authorList>
    </citation>
    <scope>NUCLEOTIDE SEQUENCE [LARGE SCALE GENOMIC DNA]</scope>
    <source>
        <strain evidence="9">214</strain>
    </source>
</reference>
<dbReference type="PANTHER" id="PTHR31246:SF17">
    <property type="entry name" value="MICROTUBULE-ASSOCIATED PROTEIN 70-2"/>
    <property type="match status" value="1"/>
</dbReference>
<feature type="coiled-coil region" evidence="7">
    <location>
        <begin position="172"/>
        <end position="199"/>
    </location>
</feature>
<feature type="coiled-coil region" evidence="7">
    <location>
        <begin position="69"/>
        <end position="145"/>
    </location>
</feature>
<evidence type="ECO:0000256" key="1">
    <source>
        <dbReference type="ARBA" id="ARBA00004245"/>
    </source>
</evidence>
<comment type="caution">
    <text evidence="9">The sequence shown here is derived from an EMBL/GenBank/DDBJ whole genome shotgun (WGS) entry which is preliminary data.</text>
</comment>
<comment type="similarity">
    <text evidence="2">Belongs to the MAP70 family.</text>
</comment>
<evidence type="ECO:0000313" key="9">
    <source>
        <dbReference type="EMBL" id="GKV11229.1"/>
    </source>
</evidence>
<evidence type="ECO:0000313" key="10">
    <source>
        <dbReference type="Proteomes" id="UP001054252"/>
    </source>
</evidence>
<evidence type="ECO:0008006" key="11">
    <source>
        <dbReference type="Google" id="ProtNLM"/>
    </source>
</evidence>
<accession>A0AAV5J9C8</accession>
<evidence type="ECO:0000256" key="7">
    <source>
        <dbReference type="SAM" id="Coils"/>
    </source>
</evidence>
<organism evidence="9 10">
    <name type="scientific">Rubroshorea leprosula</name>
    <dbReference type="NCBI Taxonomy" id="152421"/>
    <lineage>
        <taxon>Eukaryota</taxon>
        <taxon>Viridiplantae</taxon>
        <taxon>Streptophyta</taxon>
        <taxon>Embryophyta</taxon>
        <taxon>Tracheophyta</taxon>
        <taxon>Spermatophyta</taxon>
        <taxon>Magnoliopsida</taxon>
        <taxon>eudicotyledons</taxon>
        <taxon>Gunneridae</taxon>
        <taxon>Pentapetalae</taxon>
        <taxon>rosids</taxon>
        <taxon>malvids</taxon>
        <taxon>Malvales</taxon>
        <taxon>Dipterocarpaceae</taxon>
        <taxon>Rubroshorea</taxon>
    </lineage>
</organism>
<sequence>MADVSGDAADGGCSPAVTALQPALTVSASFKESGGGKGSSRRRSVRPSFDADNEFITLLHGSDPVKVELNRLENEVRDKDRELGEAQAEIKALKLSERLREKAVEELTEELSKVEGKLKLTESLLETKNLEIKKLNDEKKASMAAQFAAEATLRRVHAAQKDDDMPPIEAILAPLEAELKLARQEIAKLQDDNKALDRLTKSKEAALLEAERTVQVALAKASMVDDLQNKNQELMKQIEICQEENKILDKMHRQKVAEVEKLTQTVRELEEAVLAGGAAANAVRDYQRKVQEMNEERKTLDRELARAKVTANRVAVVVANEWKDANDKVMPVKQWLEERRFLQGEMQQLRDKLAIAERTAKSEAQLKEKYHLRLKVLEESLRGSSNSSRSTSEGRCISNGPSRRQSLGGAENFSKLTSNGFLSKRTPTSGLRSLSSSTSTVLKHAKGTSKSFDGGMRSLDRAKVLLNGAGTNNSFNQPSEEMKEDETPNSDKPNEFQPADIEDSVPGVLYDLLQKEVIALRKTGHEKDQSLKDKDDAIEMLAKKVETLTKAMEVEAKKMRREVAAMEKEVAAMRVEKEHENRAKRFGNSKGPVSTAQLLSGRNAGRGGLTRSTQ</sequence>
<feature type="coiled-coil region" evidence="7">
    <location>
        <begin position="224"/>
        <end position="366"/>
    </location>
</feature>
<dbReference type="Pfam" id="PF07058">
    <property type="entry name" value="MAP70"/>
    <property type="match status" value="1"/>
</dbReference>
<feature type="compositionally biased region" description="Low complexity" evidence="8">
    <location>
        <begin position="425"/>
        <end position="440"/>
    </location>
</feature>
<evidence type="ECO:0000256" key="3">
    <source>
        <dbReference type="ARBA" id="ARBA00022490"/>
    </source>
</evidence>
<gene>
    <name evidence="9" type="ORF">SLEP1_g22498</name>
</gene>
<feature type="region of interest" description="Disordered" evidence="8">
    <location>
        <begin position="24"/>
        <end position="47"/>
    </location>
</feature>
<evidence type="ECO:0000256" key="6">
    <source>
        <dbReference type="ARBA" id="ARBA00023212"/>
    </source>
</evidence>
<keyword evidence="5 7" id="KW-0175">Coiled coil</keyword>
<dbReference type="AlphaFoldDB" id="A0AAV5J9C8"/>
<dbReference type="PANTHER" id="PTHR31246">
    <property type="entry name" value="MICROTUBULE-ASSOCIATED PROTEIN 70-2"/>
    <property type="match status" value="1"/>
</dbReference>
<dbReference type="EMBL" id="BPVZ01000033">
    <property type="protein sequence ID" value="GKV11229.1"/>
    <property type="molecule type" value="Genomic_DNA"/>
</dbReference>
<comment type="subcellular location">
    <subcellularLocation>
        <location evidence="1">Cytoplasm</location>
        <location evidence="1">Cytoskeleton</location>
    </subcellularLocation>
</comment>
<dbReference type="Proteomes" id="UP001054252">
    <property type="component" value="Unassembled WGS sequence"/>
</dbReference>
<dbReference type="GO" id="GO:0005874">
    <property type="term" value="C:microtubule"/>
    <property type="evidence" value="ECO:0007669"/>
    <property type="project" value="UniProtKB-KW"/>
</dbReference>
<proteinExistence type="inferred from homology"/>
<dbReference type="GO" id="GO:0008017">
    <property type="term" value="F:microtubule binding"/>
    <property type="evidence" value="ECO:0007669"/>
    <property type="project" value="InterPro"/>
</dbReference>
<keyword evidence="3" id="KW-0963">Cytoplasm</keyword>
<feature type="region of interest" description="Disordered" evidence="8">
    <location>
        <begin position="381"/>
        <end position="454"/>
    </location>
</feature>
<feature type="region of interest" description="Disordered" evidence="8">
    <location>
        <begin position="468"/>
        <end position="501"/>
    </location>
</feature>
<dbReference type="GO" id="GO:0007010">
    <property type="term" value="P:cytoskeleton organization"/>
    <property type="evidence" value="ECO:0007669"/>
    <property type="project" value="InterPro"/>
</dbReference>
<evidence type="ECO:0000256" key="2">
    <source>
        <dbReference type="ARBA" id="ARBA00008825"/>
    </source>
</evidence>
<feature type="compositionally biased region" description="Polar residues" evidence="8">
    <location>
        <begin position="469"/>
        <end position="479"/>
    </location>
</feature>